<dbReference type="STRING" id="1051891.A0A0C3QT67"/>
<dbReference type="InterPro" id="IPR027417">
    <property type="entry name" value="P-loop_NTPase"/>
</dbReference>
<dbReference type="PANTHER" id="PTHR48041:SF91">
    <property type="entry name" value="ABC TRANSPORTER G FAMILY MEMBER 28"/>
    <property type="match status" value="1"/>
</dbReference>
<keyword evidence="7 9" id="KW-0472">Membrane</keyword>
<dbReference type="PROSITE" id="PS00211">
    <property type="entry name" value="ABC_TRANSPORTER_1"/>
    <property type="match status" value="1"/>
</dbReference>
<protein>
    <recommendedName>
        <fullName evidence="10">ABC transporter domain-containing protein</fullName>
    </recommendedName>
</protein>
<dbReference type="InterPro" id="IPR017871">
    <property type="entry name" value="ABC_transporter-like_CS"/>
</dbReference>
<dbReference type="HOGENOM" id="CLU_000604_57_9_1"/>
<accession>A0A0C3QT67</accession>
<dbReference type="Pfam" id="PF00005">
    <property type="entry name" value="ABC_tran"/>
    <property type="match status" value="1"/>
</dbReference>
<evidence type="ECO:0000256" key="7">
    <source>
        <dbReference type="ARBA" id="ARBA00023136"/>
    </source>
</evidence>
<feature type="transmembrane region" description="Helical" evidence="9">
    <location>
        <begin position="580"/>
        <end position="601"/>
    </location>
</feature>
<feature type="non-terminal residue" evidence="11">
    <location>
        <position position="1"/>
    </location>
</feature>
<keyword evidence="2" id="KW-0813">Transport</keyword>
<dbReference type="OrthoDB" id="66620at2759"/>
<dbReference type="PANTHER" id="PTHR48041">
    <property type="entry name" value="ABC TRANSPORTER G FAMILY MEMBER 28"/>
    <property type="match status" value="1"/>
</dbReference>
<evidence type="ECO:0000256" key="1">
    <source>
        <dbReference type="ARBA" id="ARBA00004141"/>
    </source>
</evidence>
<name>A0A0C3QT67_9AGAM</name>
<evidence type="ECO:0000256" key="4">
    <source>
        <dbReference type="ARBA" id="ARBA00022741"/>
    </source>
</evidence>
<feature type="region of interest" description="Disordered" evidence="8">
    <location>
        <begin position="379"/>
        <end position="419"/>
    </location>
</feature>
<feature type="region of interest" description="Disordered" evidence="8">
    <location>
        <begin position="1"/>
        <end position="35"/>
    </location>
</feature>
<feature type="transmembrane region" description="Helical" evidence="9">
    <location>
        <begin position="546"/>
        <end position="568"/>
    </location>
</feature>
<dbReference type="Gene3D" id="3.40.50.300">
    <property type="entry name" value="P-loop containing nucleotide triphosphate hydrolases"/>
    <property type="match status" value="1"/>
</dbReference>
<keyword evidence="5" id="KW-0067">ATP-binding</keyword>
<evidence type="ECO:0000256" key="5">
    <source>
        <dbReference type="ARBA" id="ARBA00022840"/>
    </source>
</evidence>
<dbReference type="GO" id="GO:0005524">
    <property type="term" value="F:ATP binding"/>
    <property type="evidence" value="ECO:0007669"/>
    <property type="project" value="UniProtKB-KW"/>
</dbReference>
<evidence type="ECO:0000259" key="10">
    <source>
        <dbReference type="PROSITE" id="PS50893"/>
    </source>
</evidence>
<feature type="transmembrane region" description="Helical" evidence="9">
    <location>
        <begin position="462"/>
        <end position="484"/>
    </location>
</feature>
<evidence type="ECO:0000313" key="11">
    <source>
        <dbReference type="EMBL" id="KIO31299.1"/>
    </source>
</evidence>
<keyword evidence="6 9" id="KW-1133">Transmembrane helix</keyword>
<dbReference type="GO" id="GO:0016887">
    <property type="term" value="F:ATP hydrolysis activity"/>
    <property type="evidence" value="ECO:0007669"/>
    <property type="project" value="InterPro"/>
</dbReference>
<dbReference type="InterPro" id="IPR050352">
    <property type="entry name" value="ABCG_transporters"/>
</dbReference>
<dbReference type="InterPro" id="IPR003593">
    <property type="entry name" value="AAA+_ATPase"/>
</dbReference>
<evidence type="ECO:0000256" key="6">
    <source>
        <dbReference type="ARBA" id="ARBA00022989"/>
    </source>
</evidence>
<feature type="transmembrane region" description="Helical" evidence="9">
    <location>
        <begin position="607"/>
        <end position="631"/>
    </location>
</feature>
<dbReference type="SMART" id="SM00382">
    <property type="entry name" value="AAA"/>
    <property type="match status" value="1"/>
</dbReference>
<dbReference type="AlphaFoldDB" id="A0A0C3QT67"/>
<evidence type="ECO:0000313" key="12">
    <source>
        <dbReference type="Proteomes" id="UP000054248"/>
    </source>
</evidence>
<organism evidence="11 12">
    <name type="scientific">Tulasnella calospora MUT 4182</name>
    <dbReference type="NCBI Taxonomy" id="1051891"/>
    <lineage>
        <taxon>Eukaryota</taxon>
        <taxon>Fungi</taxon>
        <taxon>Dikarya</taxon>
        <taxon>Basidiomycota</taxon>
        <taxon>Agaricomycotina</taxon>
        <taxon>Agaricomycetes</taxon>
        <taxon>Cantharellales</taxon>
        <taxon>Tulasnellaceae</taxon>
        <taxon>Tulasnella</taxon>
    </lineage>
</organism>
<evidence type="ECO:0000256" key="3">
    <source>
        <dbReference type="ARBA" id="ARBA00022692"/>
    </source>
</evidence>
<evidence type="ECO:0000256" key="2">
    <source>
        <dbReference type="ARBA" id="ARBA00022448"/>
    </source>
</evidence>
<dbReference type="GO" id="GO:0140359">
    <property type="term" value="F:ABC-type transporter activity"/>
    <property type="evidence" value="ECO:0007669"/>
    <property type="project" value="InterPro"/>
</dbReference>
<feature type="transmembrane region" description="Helical" evidence="9">
    <location>
        <begin position="504"/>
        <end position="526"/>
    </location>
</feature>
<dbReference type="InterPro" id="IPR013525">
    <property type="entry name" value="ABC2_TM"/>
</dbReference>
<dbReference type="EMBL" id="KN822964">
    <property type="protein sequence ID" value="KIO31299.1"/>
    <property type="molecule type" value="Genomic_DNA"/>
</dbReference>
<keyword evidence="4" id="KW-0547">Nucleotide-binding</keyword>
<dbReference type="Pfam" id="PF01061">
    <property type="entry name" value="ABC2_membrane"/>
    <property type="match status" value="1"/>
</dbReference>
<keyword evidence="12" id="KW-1185">Reference proteome</keyword>
<dbReference type="SUPFAM" id="SSF52540">
    <property type="entry name" value="P-loop containing nucleoside triphosphate hydrolases"/>
    <property type="match status" value="1"/>
</dbReference>
<feature type="domain" description="ABC transporter" evidence="10">
    <location>
        <begin position="63"/>
        <end position="336"/>
    </location>
</feature>
<evidence type="ECO:0000256" key="8">
    <source>
        <dbReference type="SAM" id="MobiDB-lite"/>
    </source>
</evidence>
<dbReference type="InterPro" id="IPR003439">
    <property type="entry name" value="ABC_transporter-like_ATP-bd"/>
</dbReference>
<comment type="subcellular location">
    <subcellularLocation>
        <location evidence="1">Membrane</location>
        <topology evidence="1">Multi-pass membrane protein</topology>
    </subcellularLocation>
</comment>
<reference evidence="11 12" key="1">
    <citation type="submission" date="2014-04" db="EMBL/GenBank/DDBJ databases">
        <authorList>
            <consortium name="DOE Joint Genome Institute"/>
            <person name="Kuo A."/>
            <person name="Girlanda M."/>
            <person name="Perotto S."/>
            <person name="Kohler A."/>
            <person name="Nagy L.G."/>
            <person name="Floudas D."/>
            <person name="Copeland A."/>
            <person name="Barry K.W."/>
            <person name="Cichocki N."/>
            <person name="Veneault-Fourrey C."/>
            <person name="LaButti K."/>
            <person name="Lindquist E.A."/>
            <person name="Lipzen A."/>
            <person name="Lundell T."/>
            <person name="Morin E."/>
            <person name="Murat C."/>
            <person name="Sun H."/>
            <person name="Tunlid A."/>
            <person name="Henrissat B."/>
            <person name="Grigoriev I.V."/>
            <person name="Hibbett D.S."/>
            <person name="Martin F."/>
            <person name="Nordberg H.P."/>
            <person name="Cantor M.N."/>
            <person name="Hua S.X."/>
        </authorList>
    </citation>
    <scope>NUCLEOTIDE SEQUENCE [LARGE SCALE GENOMIC DNA]</scope>
    <source>
        <strain evidence="11 12">MUT 4182</strain>
    </source>
</reference>
<evidence type="ECO:0000256" key="9">
    <source>
        <dbReference type="SAM" id="Phobius"/>
    </source>
</evidence>
<feature type="compositionally biased region" description="Polar residues" evidence="8">
    <location>
        <begin position="25"/>
        <end position="35"/>
    </location>
</feature>
<reference evidence="12" key="2">
    <citation type="submission" date="2015-01" db="EMBL/GenBank/DDBJ databases">
        <title>Evolutionary Origins and Diversification of the Mycorrhizal Mutualists.</title>
        <authorList>
            <consortium name="DOE Joint Genome Institute"/>
            <consortium name="Mycorrhizal Genomics Consortium"/>
            <person name="Kohler A."/>
            <person name="Kuo A."/>
            <person name="Nagy L.G."/>
            <person name="Floudas D."/>
            <person name="Copeland A."/>
            <person name="Barry K.W."/>
            <person name="Cichocki N."/>
            <person name="Veneault-Fourrey C."/>
            <person name="LaButti K."/>
            <person name="Lindquist E.A."/>
            <person name="Lipzen A."/>
            <person name="Lundell T."/>
            <person name="Morin E."/>
            <person name="Murat C."/>
            <person name="Riley R."/>
            <person name="Ohm R."/>
            <person name="Sun H."/>
            <person name="Tunlid A."/>
            <person name="Henrissat B."/>
            <person name="Grigoriev I.V."/>
            <person name="Hibbett D.S."/>
            <person name="Martin F."/>
        </authorList>
    </citation>
    <scope>NUCLEOTIDE SEQUENCE [LARGE SCALE GENOMIC DNA]</scope>
    <source>
        <strain evidence="12">MUT 4182</strain>
    </source>
</reference>
<dbReference type="GO" id="GO:0016020">
    <property type="term" value="C:membrane"/>
    <property type="evidence" value="ECO:0007669"/>
    <property type="project" value="UniProtKB-SubCell"/>
</dbReference>
<gene>
    <name evidence="11" type="ORF">M407DRAFT_19676</name>
</gene>
<keyword evidence="3 9" id="KW-0812">Transmembrane</keyword>
<dbReference type="Proteomes" id="UP000054248">
    <property type="component" value="Unassembled WGS sequence"/>
</dbReference>
<proteinExistence type="predicted"/>
<sequence>HSQSKTRTNDKGGAEDVELDDLKPSNASQSPKDALNTTLLPHIDIDAEDNYMTSLPPPPPFDLEIEDLTIGVPTSSGGLPILGKFFHKPAEDADGQPRTIVRNVSATCASGEMLAIIGGSGSGKTTVLNAIVGRLANLPIESGEISFMPSHRGISVSERKTLSARKMKDKIGFVKQQDSLLEHLTVRETLSYAAALRLPKEISAQTRELIVTQTIEELGLRDVADTIVGGVLRKGISGGERRRLSIGCALVAMPSVLVADESTTGLDSFTAYALLLTLSQLARRNRTVILTLHQPRSATFPLFDRILLLSKGRVVFSGPRERVLPWFQHVNEDFVPGDGVNPMDWLIDLSTVDTREGKEEESRERVGLLVKKWEEEGPAYVQPREDDDDGERRSEEDEGDEGTLAVLSPPRRDRTSRTPLNASALEVASILSQANWDMQRIGILRQTAVLLSRATKDVSRNYGLMLAFTLQSVILGAILGFAFFRLREDPSGIQSLKTLSLQHLPYFTYLTLIYSVYRYCNTDLILFDREREDHLYAVFPWLVSEFVTNLPVLGISATLFALLIYFMVGMRSGDQFAWAIGLFIAENVLVQLVIVGFALLSSSLNRVYATASTIVNSLQIFMIMTAGLFLLRPPVYINWMRFISPYYVSPLPCPSASVSNATSFLSTDSALLLSVNSAIAVSPAPESKDLHGTNVMGTKY</sequence>
<dbReference type="PROSITE" id="PS50893">
    <property type="entry name" value="ABC_TRANSPORTER_2"/>
    <property type="match status" value="1"/>
</dbReference>